<protein>
    <submittedName>
        <fullName evidence="1">Uncharacterized protein</fullName>
    </submittedName>
</protein>
<organism evidence="1 2">
    <name type="scientific">Ochrobactrum soli</name>
    <dbReference type="NCBI Taxonomy" id="2448455"/>
    <lineage>
        <taxon>Bacteria</taxon>
        <taxon>Pseudomonadati</taxon>
        <taxon>Pseudomonadota</taxon>
        <taxon>Alphaproteobacteria</taxon>
        <taxon>Hyphomicrobiales</taxon>
        <taxon>Brucellaceae</taxon>
        <taxon>Brucella/Ochrobactrum group</taxon>
        <taxon>Ochrobactrum</taxon>
    </lineage>
</organism>
<dbReference type="Proteomes" id="UP000246073">
    <property type="component" value="Unassembled WGS sequence"/>
</dbReference>
<dbReference type="EMBL" id="OOFM01000004">
    <property type="protein sequence ID" value="SPL63814.1"/>
    <property type="molecule type" value="Genomic_DNA"/>
</dbReference>
<reference evidence="2" key="1">
    <citation type="submission" date="2017-12" db="EMBL/GenBank/DDBJ databases">
        <authorList>
            <person name="Diaz M."/>
        </authorList>
    </citation>
    <scope>NUCLEOTIDE SEQUENCE [LARGE SCALE GENOMIC DNA]</scope>
    <source>
        <strain evidence="2">FI11154</strain>
    </source>
</reference>
<dbReference type="AlphaFoldDB" id="A0A2P9HI69"/>
<name>A0A2P9HI69_9HYPH</name>
<accession>A0A2P9HI69</accession>
<evidence type="ECO:0000313" key="2">
    <source>
        <dbReference type="Proteomes" id="UP000246073"/>
    </source>
</evidence>
<proteinExistence type="predicted"/>
<sequence>MSGDTKKPVALGGGVRNGLIGKARLGGGVSRFVSGFWEEE</sequence>
<gene>
    <name evidence="1" type="ORF">OHAE_3746</name>
</gene>
<evidence type="ECO:0000313" key="1">
    <source>
        <dbReference type="EMBL" id="SPL63814.1"/>
    </source>
</evidence>